<comment type="caution">
    <text evidence="1">The sequence shown here is derived from an EMBL/GenBank/DDBJ whole genome shotgun (WGS) entry which is preliminary data.</text>
</comment>
<reference evidence="1 2" key="1">
    <citation type="submission" date="2015-04" db="EMBL/GenBank/DDBJ databases">
        <title>Draft genome of the roundworm Trichinella nativa.</title>
        <authorList>
            <person name="Mitreva M."/>
        </authorList>
    </citation>
    <scope>NUCLEOTIDE SEQUENCE [LARGE SCALE GENOMIC DNA]</scope>
    <source>
        <strain evidence="1 2">ISS45</strain>
    </source>
</reference>
<evidence type="ECO:0000313" key="1">
    <source>
        <dbReference type="EMBL" id="OUC46426.1"/>
    </source>
</evidence>
<proteinExistence type="predicted"/>
<dbReference type="EMBL" id="LVZM01006819">
    <property type="protein sequence ID" value="OUC46426.1"/>
    <property type="molecule type" value="Genomic_DNA"/>
</dbReference>
<organism evidence="1 2">
    <name type="scientific">Trichinella nativa</name>
    <dbReference type="NCBI Taxonomy" id="6335"/>
    <lineage>
        <taxon>Eukaryota</taxon>
        <taxon>Metazoa</taxon>
        <taxon>Ecdysozoa</taxon>
        <taxon>Nematoda</taxon>
        <taxon>Enoplea</taxon>
        <taxon>Dorylaimia</taxon>
        <taxon>Trichinellida</taxon>
        <taxon>Trichinellidae</taxon>
        <taxon>Trichinella</taxon>
    </lineage>
</organism>
<accession>A0A1Y3ERA7</accession>
<evidence type="ECO:0000313" key="2">
    <source>
        <dbReference type="Proteomes" id="UP000243006"/>
    </source>
</evidence>
<dbReference type="AlphaFoldDB" id="A0A1Y3ERA7"/>
<protein>
    <submittedName>
        <fullName evidence="1">Uncharacterized protein</fullName>
    </submittedName>
</protein>
<dbReference type="Proteomes" id="UP000243006">
    <property type="component" value="Unassembled WGS sequence"/>
</dbReference>
<gene>
    <name evidence="1" type="ORF">D917_07733</name>
</gene>
<sequence length="162" mass="17632">MIPAYTFTCFCTFKKLIGVCVWSESFCASAKALLLFWLNHKALSLSKCKNVFTCGFRIAVLKVLAGRLVRQIACVLAVRRGGEEGKLISAAVLASAIAAEAQLLCTSASIVLGVQLGHHRRRTEKPDVGWLLETTACLPRSAAIEKFDLSTAFIISRERSPS</sequence>
<feature type="non-terminal residue" evidence="1">
    <location>
        <position position="162"/>
    </location>
</feature>
<name>A0A1Y3ERA7_9BILA</name>